<dbReference type="Pfam" id="PF00106">
    <property type="entry name" value="adh_short"/>
    <property type="match status" value="1"/>
</dbReference>
<dbReference type="PANTHER" id="PTHR43157:SF31">
    <property type="entry name" value="PHOSPHATIDYLINOSITOL-GLYCAN BIOSYNTHESIS CLASS F PROTEIN"/>
    <property type="match status" value="1"/>
</dbReference>
<dbReference type="GO" id="GO:0016491">
    <property type="term" value="F:oxidoreductase activity"/>
    <property type="evidence" value="ECO:0007669"/>
    <property type="project" value="UniProtKB-KW"/>
</dbReference>
<accession>A0A9P9IBQ2</accession>
<gene>
    <name evidence="2" type="ORF">B0J11DRAFT_539609</name>
</gene>
<keyword evidence="1" id="KW-0560">Oxidoreductase</keyword>
<dbReference type="Gene3D" id="3.40.50.720">
    <property type="entry name" value="NAD(P)-binding Rossmann-like Domain"/>
    <property type="match status" value="1"/>
</dbReference>
<name>A0A9P9IBQ2_9PLEO</name>
<dbReference type="InterPro" id="IPR036291">
    <property type="entry name" value="NAD(P)-bd_dom_sf"/>
</dbReference>
<dbReference type="SUPFAM" id="SSF51735">
    <property type="entry name" value="NAD(P)-binding Rossmann-fold domains"/>
    <property type="match status" value="1"/>
</dbReference>
<dbReference type="InterPro" id="IPR002347">
    <property type="entry name" value="SDR_fam"/>
</dbReference>
<evidence type="ECO:0000256" key="1">
    <source>
        <dbReference type="ARBA" id="ARBA00023002"/>
    </source>
</evidence>
<organism evidence="2 3">
    <name type="scientific">Dendryphion nanum</name>
    <dbReference type="NCBI Taxonomy" id="256645"/>
    <lineage>
        <taxon>Eukaryota</taxon>
        <taxon>Fungi</taxon>
        <taxon>Dikarya</taxon>
        <taxon>Ascomycota</taxon>
        <taxon>Pezizomycotina</taxon>
        <taxon>Dothideomycetes</taxon>
        <taxon>Pleosporomycetidae</taxon>
        <taxon>Pleosporales</taxon>
        <taxon>Torulaceae</taxon>
        <taxon>Dendryphion</taxon>
    </lineage>
</organism>
<dbReference type="AlphaFoldDB" id="A0A9P9IBQ2"/>
<protein>
    <submittedName>
        <fullName evidence="2">Dehydrogenase</fullName>
    </submittedName>
</protein>
<dbReference type="OrthoDB" id="542013at2759"/>
<reference evidence="2" key="1">
    <citation type="journal article" date="2021" name="Nat. Commun.">
        <title>Genetic determinants of endophytism in the Arabidopsis root mycobiome.</title>
        <authorList>
            <person name="Mesny F."/>
            <person name="Miyauchi S."/>
            <person name="Thiergart T."/>
            <person name="Pickel B."/>
            <person name="Atanasova L."/>
            <person name="Karlsson M."/>
            <person name="Huettel B."/>
            <person name="Barry K.W."/>
            <person name="Haridas S."/>
            <person name="Chen C."/>
            <person name="Bauer D."/>
            <person name="Andreopoulos W."/>
            <person name="Pangilinan J."/>
            <person name="LaButti K."/>
            <person name="Riley R."/>
            <person name="Lipzen A."/>
            <person name="Clum A."/>
            <person name="Drula E."/>
            <person name="Henrissat B."/>
            <person name="Kohler A."/>
            <person name="Grigoriev I.V."/>
            <person name="Martin F.M."/>
            <person name="Hacquard S."/>
        </authorList>
    </citation>
    <scope>NUCLEOTIDE SEQUENCE</scope>
    <source>
        <strain evidence="2">MPI-CAGE-CH-0243</strain>
    </source>
</reference>
<evidence type="ECO:0000313" key="3">
    <source>
        <dbReference type="Proteomes" id="UP000700596"/>
    </source>
</evidence>
<dbReference type="Proteomes" id="UP000700596">
    <property type="component" value="Unassembled WGS sequence"/>
</dbReference>
<dbReference type="EMBL" id="JAGMWT010000016">
    <property type="protein sequence ID" value="KAH7115006.1"/>
    <property type="molecule type" value="Genomic_DNA"/>
</dbReference>
<comment type="caution">
    <text evidence="2">The sequence shown here is derived from an EMBL/GenBank/DDBJ whole genome shotgun (WGS) entry which is preliminary data.</text>
</comment>
<sequence>MIDLSLGFCYRQAFVPILPVSRDIELTGKTAIITGVTSGIGFEATKILIQHKISRVILGVRDISQAAKIKDELSSLNGKCEMDLWELDYNSFESVVSFSKRAASLNRLDIVLLNAGVKPLEFRLSDSGHETTLQVNHLSTALLSALLLPALKATSHSIGCPSRLTIVSSETHYWVPFSERNSSNILARMDAPETFEVPWRYNLSKLLEVFWARELASRTKSKEVIVNTVNPGLCWSQLHREDSTTALWVFRKLFARPAVQGAHALVHAVVVQDQDTHGGYLSEQTLWR</sequence>
<dbReference type="PRINTS" id="PR00081">
    <property type="entry name" value="GDHRDH"/>
</dbReference>
<dbReference type="PANTHER" id="PTHR43157">
    <property type="entry name" value="PHOSPHATIDYLINOSITOL-GLYCAN BIOSYNTHESIS CLASS F PROTEIN-RELATED"/>
    <property type="match status" value="1"/>
</dbReference>
<keyword evidence="3" id="KW-1185">Reference proteome</keyword>
<proteinExistence type="predicted"/>
<evidence type="ECO:0000313" key="2">
    <source>
        <dbReference type="EMBL" id="KAH7115006.1"/>
    </source>
</evidence>